<accession>A0A242CHN0</accession>
<dbReference type="EMBL" id="NGLE02000001">
    <property type="protein sequence ID" value="MEI5994945.1"/>
    <property type="molecule type" value="Genomic_DNA"/>
</dbReference>
<name>A0A242CHN0_9ENTE</name>
<dbReference type="SUPFAM" id="SSF51695">
    <property type="entry name" value="PLC-like phosphodiesterases"/>
    <property type="match status" value="1"/>
</dbReference>
<dbReference type="STRING" id="1834181.A5880_000435"/>
<feature type="domain" description="GP-PDE" evidence="1">
    <location>
        <begin position="2"/>
        <end position="239"/>
    </location>
</feature>
<dbReference type="Pfam" id="PF03009">
    <property type="entry name" value="GDPD"/>
    <property type="match status" value="1"/>
</dbReference>
<organism evidence="3">
    <name type="scientific">Candidatus Enterococcus mansonii</name>
    <dbReference type="NCBI Taxonomy" id="1834181"/>
    <lineage>
        <taxon>Bacteria</taxon>
        <taxon>Bacillati</taxon>
        <taxon>Bacillota</taxon>
        <taxon>Bacilli</taxon>
        <taxon>Lactobacillales</taxon>
        <taxon>Enterococcaceae</taxon>
        <taxon>Enterococcus</taxon>
    </lineage>
</organism>
<dbReference type="Gene3D" id="3.20.20.190">
    <property type="entry name" value="Phosphatidylinositol (PI) phosphodiesterase"/>
    <property type="match status" value="1"/>
</dbReference>
<dbReference type="Proteomes" id="UP000195139">
    <property type="component" value="Unassembled WGS sequence"/>
</dbReference>
<proteinExistence type="predicted"/>
<dbReference type="InterPro" id="IPR030395">
    <property type="entry name" value="GP_PDE_dom"/>
</dbReference>
<gene>
    <name evidence="3" type="ORF">A5880_000435</name>
    <name evidence="2" type="ORF">A5880_002533</name>
</gene>
<dbReference type="InterPro" id="IPR017946">
    <property type="entry name" value="PLC-like_Pdiesterase_TIM-brl"/>
</dbReference>
<evidence type="ECO:0000313" key="3">
    <source>
        <dbReference type="EMBL" id="OTO09754.1"/>
    </source>
</evidence>
<dbReference type="CDD" id="cd08563">
    <property type="entry name" value="GDPD_TtGDE_like"/>
    <property type="match status" value="1"/>
</dbReference>
<dbReference type="PANTHER" id="PTHR46211">
    <property type="entry name" value="GLYCEROPHOSPHORYL DIESTER PHOSPHODIESTERASE"/>
    <property type="match status" value="1"/>
</dbReference>
<comment type="caution">
    <text evidence="3">The sequence shown here is derived from an EMBL/GenBank/DDBJ whole genome shotgun (WGS) entry which is preliminary data.</text>
</comment>
<dbReference type="PROSITE" id="PS51704">
    <property type="entry name" value="GP_PDE"/>
    <property type="match status" value="1"/>
</dbReference>
<protein>
    <recommendedName>
        <fullName evidence="1">GP-PDE domain-containing protein</fullName>
    </recommendedName>
</protein>
<dbReference type="AlphaFoldDB" id="A0A242CHN0"/>
<evidence type="ECO:0000313" key="2">
    <source>
        <dbReference type="EMBL" id="MEI5994945.1"/>
    </source>
</evidence>
<evidence type="ECO:0000259" key="1">
    <source>
        <dbReference type="PROSITE" id="PS51704"/>
    </source>
</evidence>
<evidence type="ECO:0000313" key="4">
    <source>
        <dbReference type="Proteomes" id="UP000195139"/>
    </source>
</evidence>
<dbReference type="OrthoDB" id="384721at2"/>
<dbReference type="PANTHER" id="PTHR46211:SF1">
    <property type="entry name" value="GLYCEROPHOSPHODIESTER PHOSPHODIESTERASE, CYTOPLASMIC"/>
    <property type="match status" value="1"/>
</dbReference>
<dbReference type="RefSeq" id="WP_086329378.1">
    <property type="nucleotide sequence ID" value="NZ_NGLE02000001.1"/>
</dbReference>
<reference evidence="2 4" key="2">
    <citation type="submission" date="2018-07" db="EMBL/GenBank/DDBJ databases">
        <title>The Genome Sequence of Enterococcus sp. DIV0659b.</title>
        <authorList>
            <consortium name="The Broad Institute Genomics Platform"/>
            <consortium name="The Broad Institute Genomic Center for Infectious Diseases"/>
            <person name="Earl A."/>
            <person name="Manson A."/>
            <person name="Schwartman J."/>
            <person name="Gilmore M."/>
            <person name="Abouelleil A."/>
            <person name="Cao P."/>
            <person name="Chapman S."/>
            <person name="Cusick C."/>
            <person name="Shea T."/>
            <person name="Young S."/>
            <person name="Neafsey D."/>
            <person name="Nusbaum C."/>
            <person name="Birren B."/>
        </authorList>
    </citation>
    <scope>NUCLEOTIDE SEQUENCE [LARGE SCALE GENOMIC DNA]</scope>
    <source>
        <strain evidence="2 4">4G2_DIV0659</strain>
    </source>
</reference>
<reference evidence="3" key="1">
    <citation type="submission" date="2017-05" db="EMBL/GenBank/DDBJ databases">
        <title>The Genome Sequence of Enterococcus sp. 4G2_DIV0659.</title>
        <authorList>
            <consortium name="The Broad Institute Genomics Platform"/>
            <consortium name="The Broad Institute Genomic Center for Infectious Diseases"/>
            <person name="Earl A."/>
            <person name="Manson A."/>
            <person name="Schwartman J."/>
            <person name="Gilmore M."/>
            <person name="Abouelleil A."/>
            <person name="Cao P."/>
            <person name="Chapman S."/>
            <person name="Cusick C."/>
            <person name="Shea T."/>
            <person name="Young S."/>
            <person name="Neafsey D."/>
            <person name="Nusbaum C."/>
            <person name="Birren B."/>
        </authorList>
    </citation>
    <scope>NUCLEOTIDE SEQUENCE [LARGE SCALE GENOMIC DNA]</scope>
    <source>
        <strain evidence="3">4G2_DIV0659</strain>
    </source>
</reference>
<sequence>MTKIIAHRGSKGTHPENTLAAFKEAIRVGADGIELDVHLSKDNQLIVIHDETIDRTTNSYGEVGKLTLAELKQLDAGSWFEKNPIPQEIPTLEEVLKLLEENRFQGLLNIEIKTDKIHYQDIEKQIVQRMCSRNWMFDYMYSSFYFRSLEKIAAIDKDRPIASVFELSEKEEQRALQSEFIEGVHPSIDWVMTHKDKLLNFPKAVRPWTVNDIEQMKLCFAYQLAGIHTDFPEIAVAVRKVIQLKGE</sequence>
<dbReference type="EMBL" id="NGLE01000001">
    <property type="protein sequence ID" value="OTO09754.1"/>
    <property type="molecule type" value="Genomic_DNA"/>
</dbReference>
<keyword evidence="4" id="KW-1185">Reference proteome</keyword>
<dbReference type="GO" id="GO:0008081">
    <property type="term" value="F:phosphoric diester hydrolase activity"/>
    <property type="evidence" value="ECO:0007669"/>
    <property type="project" value="InterPro"/>
</dbReference>
<dbReference type="GO" id="GO:0006629">
    <property type="term" value="P:lipid metabolic process"/>
    <property type="evidence" value="ECO:0007669"/>
    <property type="project" value="InterPro"/>
</dbReference>